<reference evidence="2 3" key="1">
    <citation type="submission" date="2021-01" db="EMBL/GenBank/DDBJ databases">
        <title>Whole genome shotgun sequence of Planobispora siamensis NBRC 107568.</title>
        <authorList>
            <person name="Komaki H."/>
            <person name="Tamura T."/>
        </authorList>
    </citation>
    <scope>NUCLEOTIDE SEQUENCE [LARGE SCALE GENOMIC DNA]</scope>
    <source>
        <strain evidence="2 3">NBRC 107568</strain>
    </source>
</reference>
<keyword evidence="3" id="KW-1185">Reference proteome</keyword>
<dbReference type="PROSITE" id="PS51318">
    <property type="entry name" value="TAT"/>
    <property type="match status" value="1"/>
</dbReference>
<comment type="caution">
    <text evidence="2">The sequence shown here is derived from an EMBL/GenBank/DDBJ whole genome shotgun (WGS) entry which is preliminary data.</text>
</comment>
<organism evidence="2 3">
    <name type="scientific">Planobispora siamensis</name>
    <dbReference type="NCBI Taxonomy" id="936338"/>
    <lineage>
        <taxon>Bacteria</taxon>
        <taxon>Bacillati</taxon>
        <taxon>Actinomycetota</taxon>
        <taxon>Actinomycetes</taxon>
        <taxon>Streptosporangiales</taxon>
        <taxon>Streptosporangiaceae</taxon>
        <taxon>Planobispora</taxon>
    </lineage>
</organism>
<evidence type="ECO:0000313" key="2">
    <source>
        <dbReference type="EMBL" id="GIH94645.1"/>
    </source>
</evidence>
<dbReference type="EMBL" id="BOOJ01000045">
    <property type="protein sequence ID" value="GIH94645.1"/>
    <property type="molecule type" value="Genomic_DNA"/>
</dbReference>
<name>A0A8J3SLM2_9ACTN</name>
<feature type="chain" id="PRO_5038511735" description="Secreted protein" evidence="1">
    <location>
        <begin position="28"/>
        <end position="176"/>
    </location>
</feature>
<evidence type="ECO:0000256" key="1">
    <source>
        <dbReference type="SAM" id="SignalP"/>
    </source>
</evidence>
<dbReference type="AlphaFoldDB" id="A0A8J3SLM2"/>
<dbReference type="InterPro" id="IPR006311">
    <property type="entry name" value="TAT_signal"/>
</dbReference>
<dbReference type="RefSeq" id="WP_204066766.1">
    <property type="nucleotide sequence ID" value="NZ_BOOJ01000045.1"/>
</dbReference>
<keyword evidence="1" id="KW-0732">Signal</keyword>
<evidence type="ECO:0008006" key="4">
    <source>
        <dbReference type="Google" id="ProtNLM"/>
    </source>
</evidence>
<gene>
    <name evidence="2" type="ORF">Psi01_52750</name>
</gene>
<evidence type="ECO:0000313" key="3">
    <source>
        <dbReference type="Proteomes" id="UP000619788"/>
    </source>
</evidence>
<proteinExistence type="predicted"/>
<protein>
    <recommendedName>
        <fullName evidence="4">Secreted protein</fullName>
    </recommendedName>
</protein>
<sequence>MHRSIRTLLAAAVIAGAGGATVLTVAAAVTLPAASASTGTVTLAPTPDPTVTHDYDDYPWGPYFARHQLAKARGTIRIEGSLAGESNKVTVKGELRDLDHRPHKCAYVEFKVQRLGAPHGKWYEAPSYKWCHYGEHAKEFVFRKHDVSAVKVRVSQIGKHDHRVSNKGEWYSIPEA</sequence>
<accession>A0A8J3SLM2</accession>
<dbReference type="Proteomes" id="UP000619788">
    <property type="component" value="Unassembled WGS sequence"/>
</dbReference>
<feature type="signal peptide" evidence="1">
    <location>
        <begin position="1"/>
        <end position="27"/>
    </location>
</feature>